<dbReference type="PANTHER" id="PTHR45641">
    <property type="entry name" value="TETRATRICOPEPTIDE REPEAT PROTEIN (AFU_ORTHOLOGUE AFUA_6G03870)"/>
    <property type="match status" value="1"/>
</dbReference>
<feature type="region of interest" description="Disordered" evidence="4">
    <location>
        <begin position="1130"/>
        <end position="1189"/>
    </location>
</feature>
<dbReference type="InterPro" id="IPR011990">
    <property type="entry name" value="TPR-like_helical_dom_sf"/>
</dbReference>
<name>A0A7R9T151_9CHLO</name>
<sequence>MLGQARFTNMPVTAEETGRVFVRLMEELALTTSSVVVLVVADLDAAAELGSVKMSDWLPSSMMSDVRVIIGARTKGDAVNYLASGGENAAAIARKRLPPLGIKERTQLARGLFSRNDEREITSDLFEPISSYKDASSPTYIYLVAHEMRRRVKLSQRRVDAPLDVAHELRQIPETIEQLLRYIFEGLEYNHGHNVVRQLFTLMASSRAGLSANEIADIIEVGRTSSSFLALTDDVAHLCWCYEEDGARAPEMPQDALVLRSSVVIDYVRSRYLVKDEAKNNIQRDAMTYFLRKFSDTSGDFNVHHVLELLHFVRNGEWLVARDQFMGYITDPQVIHFLWKQRYINELVLSWKIATATQVSDVVQRTPMESILTRLGRMNDRTRDSCAESIADFMKWISDYTSVIAVCDLACSRATFQLQHAASLNMKYANALRQTADWEKAASVAKLARKFESANFNGNTPLGAMIMNEESLCLVRTKDEEITLDNHNLRGTKGEVEEFINDALESAEASLAAWRVCMKDKSVKEVFNHAACVTMNVATLYGLKGKGLKEIEIHEQLMDELENKLGADHDAMYREMLRLSAVYARHGEWDKSEFCMEQALKHCVDAYPDRSLGLLENLRSLAKVYVMKNDLVSAREVYEDVTKEMECVTDSNGQPLLLELLASVFTEHARVLRKLKKPEEAKQTFIKALNITKSRFGDLHHGTAERLSDLASMHLELRNFDQAKALYTKALDVDTQLFGRNHPNLAVHQIDLASVLRARGENLEALRQYKEAEAILKETNETVHPGLAASLNSLAEKYKSMDQAQRAEPLYSRAVEIAEHDFHASSELETYLINLGRCYRSQGRTLKAKACFEQALKIAEGEFDAAHTNIATRCVELGELLMEMKEWGEALPCYTRAKDIRVQKFGLDHPGTQVVLEAIKLITAELNKVKQSGVVKVKVAQYEEIAAKSAETTPTKSADVDPLLKISFDALRDSAKKQRKDSVQEALQKLASLTNSKESNEVFEEEEEVAIVKHDDIVEATTETVIVPREPPREKSKPPPAQVKVQASVKKLELGDINGFLAEFVEYTGHRQYKFKLDDKVFPRFSLIRDHVEEHFEDECRRWSRGEFVGPLAKSPVKAKSMNLPSVAIKPVSSPEEAERKSHTKPPVARYAKPPIIESPQSESLGGGKPYAVARSPSDDTPQSKMRVEQPVAISGDLVTVPVKEHEYMVTKIGALESELATMREMMQRMMYDRMYAPPPHFAPPPRESTNQNAAPVGVHADYMYDRKFMSSNGYDAAMNAPPPSSGIKYVREPYSPSKHFSLAPAPNFSSPLTDASARPRVVGEHTQPKRKLFRL</sequence>
<dbReference type="Pfam" id="PF13374">
    <property type="entry name" value="TPR_10"/>
    <property type="match status" value="1"/>
</dbReference>
<feature type="region of interest" description="Disordered" evidence="4">
    <location>
        <begin position="1302"/>
        <end position="1336"/>
    </location>
</feature>
<dbReference type="InterPro" id="IPR019734">
    <property type="entry name" value="TPR_rpt"/>
</dbReference>
<proteinExistence type="predicted"/>
<dbReference type="PROSITE" id="PS50005">
    <property type="entry name" value="TPR"/>
    <property type="match status" value="2"/>
</dbReference>
<evidence type="ECO:0000256" key="2">
    <source>
        <dbReference type="ARBA" id="ARBA00022803"/>
    </source>
</evidence>
<organism evidence="5">
    <name type="scientific">Ostreococcus sp. 'lucimarinus'</name>
    <dbReference type="NCBI Taxonomy" id="242159"/>
    <lineage>
        <taxon>Eukaryota</taxon>
        <taxon>Viridiplantae</taxon>
        <taxon>Chlorophyta</taxon>
        <taxon>Mamiellophyceae</taxon>
        <taxon>Mamiellales</taxon>
        <taxon>Bathycoccaceae</taxon>
        <taxon>Ostreococcus</taxon>
    </lineage>
</organism>
<dbReference type="EMBL" id="HBDX01002229">
    <property type="protein sequence ID" value="CAD8221190.1"/>
    <property type="molecule type" value="Transcribed_RNA"/>
</dbReference>
<dbReference type="Pfam" id="PF13424">
    <property type="entry name" value="TPR_12"/>
    <property type="match status" value="2"/>
</dbReference>
<gene>
    <name evidence="5" type="ORF">OLUC0939_LOCUS1910</name>
</gene>
<feature type="repeat" description="TPR" evidence="3">
    <location>
        <begin position="829"/>
        <end position="862"/>
    </location>
</feature>
<evidence type="ECO:0000256" key="4">
    <source>
        <dbReference type="SAM" id="MobiDB-lite"/>
    </source>
</evidence>
<feature type="repeat" description="TPR" evidence="3">
    <location>
        <begin position="704"/>
        <end position="737"/>
    </location>
</feature>
<evidence type="ECO:0008006" key="6">
    <source>
        <dbReference type="Google" id="ProtNLM"/>
    </source>
</evidence>
<evidence type="ECO:0000256" key="1">
    <source>
        <dbReference type="ARBA" id="ARBA00022737"/>
    </source>
</evidence>
<dbReference type="Gene3D" id="1.25.40.10">
    <property type="entry name" value="Tetratricopeptide repeat domain"/>
    <property type="match status" value="3"/>
</dbReference>
<reference evidence="5" key="1">
    <citation type="submission" date="2021-01" db="EMBL/GenBank/DDBJ databases">
        <authorList>
            <person name="Corre E."/>
            <person name="Pelletier E."/>
            <person name="Niang G."/>
            <person name="Scheremetjew M."/>
            <person name="Finn R."/>
            <person name="Kale V."/>
            <person name="Holt S."/>
            <person name="Cochrane G."/>
            <person name="Meng A."/>
            <person name="Brown T."/>
            <person name="Cohen L."/>
        </authorList>
    </citation>
    <scope>NUCLEOTIDE SEQUENCE</scope>
    <source>
        <strain evidence="5">Clade-A-BCC118000</strain>
    </source>
</reference>
<dbReference type="Pfam" id="PF13181">
    <property type="entry name" value="TPR_8"/>
    <property type="match status" value="1"/>
</dbReference>
<protein>
    <recommendedName>
        <fullName evidence="6">Kinesin light chain</fullName>
    </recommendedName>
</protein>
<dbReference type="PANTHER" id="PTHR45641:SF19">
    <property type="entry name" value="NEPHROCYSTIN-3"/>
    <property type="match status" value="1"/>
</dbReference>
<evidence type="ECO:0000256" key="3">
    <source>
        <dbReference type="PROSITE-ProRule" id="PRU00339"/>
    </source>
</evidence>
<keyword evidence="1" id="KW-0677">Repeat</keyword>
<accession>A0A7R9T151</accession>
<keyword evidence="2 3" id="KW-0802">TPR repeat</keyword>
<dbReference type="SUPFAM" id="SSF48452">
    <property type="entry name" value="TPR-like"/>
    <property type="match status" value="2"/>
</dbReference>
<dbReference type="SMART" id="SM00028">
    <property type="entry name" value="TPR"/>
    <property type="match status" value="7"/>
</dbReference>
<evidence type="ECO:0000313" key="5">
    <source>
        <dbReference type="EMBL" id="CAD8221190.1"/>
    </source>
</evidence>